<reference evidence="1 2" key="1">
    <citation type="submission" date="2020-09" db="EMBL/GenBank/DDBJ databases">
        <title>De no assembly of potato wild relative species, Solanum commersonii.</title>
        <authorList>
            <person name="Cho K."/>
        </authorList>
    </citation>
    <scope>NUCLEOTIDE SEQUENCE [LARGE SCALE GENOMIC DNA]</scope>
    <source>
        <strain evidence="1">LZ3.2</strain>
        <tissue evidence="1">Leaf</tissue>
    </source>
</reference>
<organism evidence="1 2">
    <name type="scientific">Solanum commersonii</name>
    <name type="common">Commerson's wild potato</name>
    <name type="synonym">Commerson's nightshade</name>
    <dbReference type="NCBI Taxonomy" id="4109"/>
    <lineage>
        <taxon>Eukaryota</taxon>
        <taxon>Viridiplantae</taxon>
        <taxon>Streptophyta</taxon>
        <taxon>Embryophyta</taxon>
        <taxon>Tracheophyta</taxon>
        <taxon>Spermatophyta</taxon>
        <taxon>Magnoliopsida</taxon>
        <taxon>eudicotyledons</taxon>
        <taxon>Gunneridae</taxon>
        <taxon>Pentapetalae</taxon>
        <taxon>asterids</taxon>
        <taxon>lamiids</taxon>
        <taxon>Solanales</taxon>
        <taxon>Solanaceae</taxon>
        <taxon>Solanoideae</taxon>
        <taxon>Solaneae</taxon>
        <taxon>Solanum</taxon>
    </lineage>
</organism>
<proteinExistence type="predicted"/>
<protein>
    <submittedName>
        <fullName evidence="1">Uncharacterized protein</fullName>
    </submittedName>
</protein>
<dbReference type="EMBL" id="JACXVP010000008">
    <property type="protein sequence ID" value="KAG5590972.1"/>
    <property type="molecule type" value="Genomic_DNA"/>
</dbReference>
<accession>A0A9J5XUP6</accession>
<evidence type="ECO:0000313" key="2">
    <source>
        <dbReference type="Proteomes" id="UP000824120"/>
    </source>
</evidence>
<comment type="caution">
    <text evidence="1">The sequence shown here is derived from an EMBL/GenBank/DDBJ whole genome shotgun (WGS) entry which is preliminary data.</text>
</comment>
<sequence>MSTHSLGHQSSSFGFATSLSDCAEEDHSATLAEFIADPPFNHSCARLILPWHPPTHRLLLFSSFDPLPSRLRVLEQRVVHVNSATRQVGLGDSHTFISCFFSPFCSILRLSVHASSKTSNTLNLTILIRY</sequence>
<keyword evidence="2" id="KW-1185">Reference proteome</keyword>
<evidence type="ECO:0000313" key="1">
    <source>
        <dbReference type="EMBL" id="KAG5590972.1"/>
    </source>
</evidence>
<dbReference type="Proteomes" id="UP000824120">
    <property type="component" value="Chromosome 8"/>
</dbReference>
<dbReference type="AlphaFoldDB" id="A0A9J5XUP6"/>
<name>A0A9J5XUP6_SOLCO</name>
<gene>
    <name evidence="1" type="ORF">H5410_041486</name>
</gene>